<dbReference type="PANTHER" id="PTHR24346">
    <property type="entry name" value="MAP/MICROTUBULE AFFINITY-REGULATING KINASE"/>
    <property type="match status" value="1"/>
</dbReference>
<evidence type="ECO:0000256" key="2">
    <source>
        <dbReference type="ARBA" id="ARBA00022840"/>
    </source>
</evidence>
<dbReference type="GO" id="GO:0035556">
    <property type="term" value="P:intracellular signal transduction"/>
    <property type="evidence" value="ECO:0007669"/>
    <property type="project" value="TreeGrafter"/>
</dbReference>
<dbReference type="FunFam" id="1.10.510.10:FF:000640">
    <property type="entry name" value="Serine/threonine-protein kinase PRR1"/>
    <property type="match status" value="1"/>
</dbReference>
<keyword evidence="6" id="KW-1185">Reference proteome</keyword>
<comment type="caution">
    <text evidence="5">The sequence shown here is derived from an EMBL/GenBank/DDBJ whole genome shotgun (WGS) entry which is preliminary data.</text>
</comment>
<reference evidence="5 6" key="1">
    <citation type="submission" date="2017-03" db="EMBL/GenBank/DDBJ databases">
        <title>Genomes of endolithic fungi from Antarctica.</title>
        <authorList>
            <person name="Coleine C."/>
            <person name="Masonjones S."/>
            <person name="Stajich J.E."/>
        </authorList>
    </citation>
    <scope>NUCLEOTIDE SEQUENCE [LARGE SCALE GENOMIC DNA]</scope>
    <source>
        <strain evidence="5 6">CCFEE 6315</strain>
    </source>
</reference>
<evidence type="ECO:0000259" key="4">
    <source>
        <dbReference type="PROSITE" id="PS50011"/>
    </source>
</evidence>
<dbReference type="InterPro" id="IPR000719">
    <property type="entry name" value="Prot_kinase_dom"/>
</dbReference>
<evidence type="ECO:0000313" key="6">
    <source>
        <dbReference type="Proteomes" id="UP000308549"/>
    </source>
</evidence>
<evidence type="ECO:0000256" key="3">
    <source>
        <dbReference type="SAM" id="MobiDB-lite"/>
    </source>
</evidence>
<evidence type="ECO:0000256" key="1">
    <source>
        <dbReference type="ARBA" id="ARBA00022741"/>
    </source>
</evidence>
<gene>
    <name evidence="5" type="ORF">B0A50_08794</name>
</gene>
<proteinExistence type="predicted"/>
<name>A0A4V6WJL6_9PEZI</name>
<dbReference type="Pfam" id="PF00069">
    <property type="entry name" value="Pkinase"/>
    <property type="match status" value="1"/>
</dbReference>
<feature type="region of interest" description="Disordered" evidence="3">
    <location>
        <begin position="350"/>
        <end position="371"/>
    </location>
</feature>
<dbReference type="OrthoDB" id="410920at2759"/>
<feature type="region of interest" description="Disordered" evidence="3">
    <location>
        <begin position="276"/>
        <end position="296"/>
    </location>
</feature>
<feature type="region of interest" description="Disordered" evidence="3">
    <location>
        <begin position="1"/>
        <end position="71"/>
    </location>
</feature>
<dbReference type="GO" id="GO:0005524">
    <property type="term" value="F:ATP binding"/>
    <property type="evidence" value="ECO:0007669"/>
    <property type="project" value="UniProtKB-KW"/>
</dbReference>
<dbReference type="PROSITE" id="PS00108">
    <property type="entry name" value="PROTEIN_KINASE_ST"/>
    <property type="match status" value="1"/>
</dbReference>
<dbReference type="GO" id="GO:0004674">
    <property type="term" value="F:protein serine/threonine kinase activity"/>
    <property type="evidence" value="ECO:0007669"/>
    <property type="project" value="TreeGrafter"/>
</dbReference>
<feature type="compositionally biased region" description="Polar residues" evidence="3">
    <location>
        <begin position="48"/>
        <end position="71"/>
    </location>
</feature>
<dbReference type="EMBL" id="NAJL01000112">
    <property type="protein sequence ID" value="TKA21669.1"/>
    <property type="molecule type" value="Genomic_DNA"/>
</dbReference>
<feature type="compositionally biased region" description="Polar residues" evidence="3">
    <location>
        <begin position="351"/>
        <end position="365"/>
    </location>
</feature>
<dbReference type="InterPro" id="IPR008271">
    <property type="entry name" value="Ser/Thr_kinase_AS"/>
</dbReference>
<dbReference type="InterPro" id="IPR011009">
    <property type="entry name" value="Kinase-like_dom_sf"/>
</dbReference>
<keyword evidence="1" id="KW-0547">Nucleotide-binding</keyword>
<accession>A0A4V6WJL6</accession>
<evidence type="ECO:0000313" key="5">
    <source>
        <dbReference type="EMBL" id="TKA21669.1"/>
    </source>
</evidence>
<feature type="compositionally biased region" description="Basic and acidic residues" evidence="3">
    <location>
        <begin position="11"/>
        <end position="24"/>
    </location>
</feature>
<sequence>MPGPTMIARGAARDREREFGRKGVDDDEGEGGTSLISARHDSKDAGDGQQSRSYAASGSAQTSIKQEQGQLQDAVLRNQHAFSQNTHVLPTIGTAVPPTSHPPLADRSSRHVTPTSAGLHIQTNVEGSLSTAAPAKLKQTPTINETPVFTEPTLHTSLTSPVQIPGTAGSGLRNTLSTASLASSFSPGTSMPSPYLAAMSDLTPLPSPMASDSPGPWRRAQLEPPPRSRQSSLDDGTQPMRARTASLPVSPGSPPKRKKAYGSLAQEVTLANAAAHDENAQQSRAASEVKRHGRNRSVSDFIPEALHNTRHRHVTFGAGDAQSFEAQAQSQHMQREANLAERRGLTGAVVDTSTGVPTPPASSSGVDEKEEAAEPITYLEDGTQAEYLEIHCGIHNKRRKFRQLRQLGHGTFSRVMLATHQPSIPTHLTPEIEDHLDPHKLVAVKIVEHGPAGGADEERIETGLKREVEMLKSVSHPSLVHLKACEYQPSRALLVLTYCPGGDLFELASANRALLTPPLVQRIFAELLSAVTYLHTNSIVHRDLKLENVLVNLPPSALQALSDPRTHPFPLITLTDLGLSRRIPSPPASPLLTTRCGSEDYAAPEILLGQPYDGRKTDAWALGVLLYALVEGRLPFDVPPGKPERSRTSHRIARCEWIWSRCGDADGEWDPSRAPKGLEGAREVVEGLLRKVRMGRVGLAAVAEGEWVRGGVSVEGGLRVEVVDDDFYV</sequence>
<keyword evidence="2" id="KW-0067">ATP-binding</keyword>
<feature type="region of interest" description="Disordered" evidence="3">
    <location>
        <begin position="196"/>
        <end position="261"/>
    </location>
</feature>
<dbReference type="Gene3D" id="1.10.510.10">
    <property type="entry name" value="Transferase(Phosphotransferase) domain 1"/>
    <property type="match status" value="1"/>
</dbReference>
<protein>
    <recommendedName>
        <fullName evidence="4">Protein kinase domain-containing protein</fullName>
    </recommendedName>
</protein>
<feature type="region of interest" description="Disordered" evidence="3">
    <location>
        <begin position="90"/>
        <end position="114"/>
    </location>
</feature>
<organism evidence="5 6">
    <name type="scientific">Salinomyces thailandicus</name>
    <dbReference type="NCBI Taxonomy" id="706561"/>
    <lineage>
        <taxon>Eukaryota</taxon>
        <taxon>Fungi</taxon>
        <taxon>Dikarya</taxon>
        <taxon>Ascomycota</taxon>
        <taxon>Pezizomycotina</taxon>
        <taxon>Dothideomycetes</taxon>
        <taxon>Dothideomycetidae</taxon>
        <taxon>Mycosphaerellales</taxon>
        <taxon>Teratosphaeriaceae</taxon>
        <taxon>Salinomyces</taxon>
    </lineage>
</organism>
<dbReference type="PROSITE" id="PS50011">
    <property type="entry name" value="PROTEIN_KINASE_DOM"/>
    <property type="match status" value="1"/>
</dbReference>
<dbReference type="SUPFAM" id="SSF56112">
    <property type="entry name" value="Protein kinase-like (PK-like)"/>
    <property type="match status" value="1"/>
</dbReference>
<dbReference type="Proteomes" id="UP000308549">
    <property type="component" value="Unassembled WGS sequence"/>
</dbReference>
<dbReference type="GO" id="GO:0005737">
    <property type="term" value="C:cytoplasm"/>
    <property type="evidence" value="ECO:0007669"/>
    <property type="project" value="TreeGrafter"/>
</dbReference>
<dbReference type="AlphaFoldDB" id="A0A4V6WJL6"/>
<feature type="domain" description="Protein kinase" evidence="4">
    <location>
        <begin position="401"/>
        <end position="708"/>
    </location>
</feature>
<dbReference type="SMART" id="SM00220">
    <property type="entry name" value="S_TKc"/>
    <property type="match status" value="1"/>
</dbReference>
<dbReference type="PANTHER" id="PTHR24346:SF30">
    <property type="entry name" value="MATERNAL EMBRYONIC LEUCINE ZIPPER KINASE"/>
    <property type="match status" value="1"/>
</dbReference>